<comment type="caution">
    <text evidence="2">The sequence shown here is derived from an EMBL/GenBank/DDBJ whole genome shotgun (WGS) entry which is preliminary data.</text>
</comment>
<gene>
    <name evidence="2" type="ORF">VVD49_10085</name>
</gene>
<protein>
    <recommendedName>
        <fullName evidence="4">Type II secretion system protein</fullName>
    </recommendedName>
</protein>
<evidence type="ECO:0000313" key="3">
    <source>
        <dbReference type="Proteomes" id="UP001331561"/>
    </source>
</evidence>
<evidence type="ECO:0000313" key="2">
    <source>
        <dbReference type="EMBL" id="MEC5386075.1"/>
    </source>
</evidence>
<dbReference type="Proteomes" id="UP001331561">
    <property type="component" value="Unassembled WGS sequence"/>
</dbReference>
<name>A0ABU6K4A2_9RHOO</name>
<evidence type="ECO:0000256" key="1">
    <source>
        <dbReference type="SAM" id="MobiDB-lite"/>
    </source>
</evidence>
<dbReference type="RefSeq" id="WP_327599053.1">
    <property type="nucleotide sequence ID" value="NZ_JAYXHS010000002.1"/>
</dbReference>
<proteinExistence type="predicted"/>
<keyword evidence="3" id="KW-1185">Reference proteome</keyword>
<evidence type="ECO:0008006" key="4">
    <source>
        <dbReference type="Google" id="ProtNLM"/>
    </source>
</evidence>
<organism evidence="2 3">
    <name type="scientific">Uliginosibacterium silvisoli</name>
    <dbReference type="NCBI Taxonomy" id="3114758"/>
    <lineage>
        <taxon>Bacteria</taxon>
        <taxon>Pseudomonadati</taxon>
        <taxon>Pseudomonadota</taxon>
        <taxon>Betaproteobacteria</taxon>
        <taxon>Rhodocyclales</taxon>
        <taxon>Zoogloeaceae</taxon>
        <taxon>Uliginosibacterium</taxon>
    </lineage>
</organism>
<dbReference type="EMBL" id="JAYXHS010000002">
    <property type="protein sequence ID" value="MEC5386075.1"/>
    <property type="molecule type" value="Genomic_DNA"/>
</dbReference>
<feature type="region of interest" description="Disordered" evidence="1">
    <location>
        <begin position="1"/>
        <end position="21"/>
    </location>
</feature>
<reference evidence="2 3" key="1">
    <citation type="submission" date="2024-01" db="EMBL/GenBank/DDBJ databases">
        <title>Uliginosibacterium soil sp. nov.</title>
        <authorList>
            <person name="Lv Y."/>
        </authorList>
    </citation>
    <scope>NUCLEOTIDE SEQUENCE [LARGE SCALE GENOMIC DNA]</scope>
    <source>
        <strain evidence="2 3">H3</strain>
    </source>
</reference>
<accession>A0ABU6K4A2</accession>
<sequence length="175" mass="19194">MWRRSLPDAAAPPPSGATASRKARNGIPLFEGFLALLIGGLVIGQISRYVSDVLEQAERSAVDATLMNIKSGMRLEAARRILAMQVALPAGGNPVRFLAAPPAGYMAESGLPEPVAPGTWFYRTREDTLFYVPKHHGHLRIENVTKDTVLGWKIVKRSDEAKEPALQTVTPYVWF</sequence>